<proteinExistence type="predicted"/>
<feature type="compositionally biased region" description="Low complexity" evidence="1">
    <location>
        <begin position="245"/>
        <end position="257"/>
    </location>
</feature>
<feature type="compositionally biased region" description="Gly residues" evidence="1">
    <location>
        <begin position="279"/>
        <end position="288"/>
    </location>
</feature>
<feature type="transmembrane region" description="Helical" evidence="2">
    <location>
        <begin position="12"/>
        <end position="35"/>
    </location>
</feature>
<evidence type="ECO:0000313" key="4">
    <source>
        <dbReference type="Proteomes" id="UP001153712"/>
    </source>
</evidence>
<feature type="compositionally biased region" description="Polar residues" evidence="1">
    <location>
        <begin position="292"/>
        <end position="304"/>
    </location>
</feature>
<keyword evidence="2" id="KW-0472">Membrane</keyword>
<sequence>MAEIKPLYSTCVAVLGFICFVVGATAVGIPMWGYFNVPHAPSYSDEEGGYFGPWKTCKYLLYNRERCGEGQARFRPSIVVWVAGLIACLGVSILGVFCILSVLQLAMLNSRDQVVLKYSIVVITKVGLGLLSALLAIAAAGVFALQIDDREHNGFVLSRGPAFYIQILLIILNGALFVMALYDMFFARREGGDPTTVSVPVEATSYGNPGFRESQTNGKGRSGISMTDASGKPYTSNGSMASMQTTSTTLGSTNGSTVASSITRSPLRSSLKKPKPKEGAGGAAGGLGIQNPGFSGTSPTMTRHGSQKKVRIQTHSTEV</sequence>
<evidence type="ECO:0000256" key="1">
    <source>
        <dbReference type="SAM" id="MobiDB-lite"/>
    </source>
</evidence>
<feature type="compositionally biased region" description="Polar residues" evidence="1">
    <location>
        <begin position="213"/>
        <end position="244"/>
    </location>
</feature>
<feature type="transmembrane region" description="Helical" evidence="2">
    <location>
        <begin position="78"/>
        <end position="103"/>
    </location>
</feature>
<evidence type="ECO:0000256" key="2">
    <source>
        <dbReference type="SAM" id="Phobius"/>
    </source>
</evidence>
<protein>
    <submittedName>
        <fullName evidence="3">Uncharacterized protein</fullName>
    </submittedName>
</protein>
<dbReference type="Proteomes" id="UP001153712">
    <property type="component" value="Chromosome 12"/>
</dbReference>
<keyword evidence="2" id="KW-0812">Transmembrane</keyword>
<evidence type="ECO:0000313" key="3">
    <source>
        <dbReference type="EMBL" id="CAG9856684.1"/>
    </source>
</evidence>
<feature type="region of interest" description="Disordered" evidence="1">
    <location>
        <begin position="201"/>
        <end position="319"/>
    </location>
</feature>
<dbReference type="OrthoDB" id="6420920at2759"/>
<feature type="transmembrane region" description="Helical" evidence="2">
    <location>
        <begin position="115"/>
        <end position="143"/>
    </location>
</feature>
<reference evidence="3" key="1">
    <citation type="submission" date="2022-01" db="EMBL/GenBank/DDBJ databases">
        <authorList>
            <person name="King R."/>
        </authorList>
    </citation>
    <scope>NUCLEOTIDE SEQUENCE</scope>
</reference>
<organism evidence="3 4">
    <name type="scientific">Phyllotreta striolata</name>
    <name type="common">Striped flea beetle</name>
    <name type="synonym">Crioceris striolata</name>
    <dbReference type="NCBI Taxonomy" id="444603"/>
    <lineage>
        <taxon>Eukaryota</taxon>
        <taxon>Metazoa</taxon>
        <taxon>Ecdysozoa</taxon>
        <taxon>Arthropoda</taxon>
        <taxon>Hexapoda</taxon>
        <taxon>Insecta</taxon>
        <taxon>Pterygota</taxon>
        <taxon>Neoptera</taxon>
        <taxon>Endopterygota</taxon>
        <taxon>Coleoptera</taxon>
        <taxon>Polyphaga</taxon>
        <taxon>Cucujiformia</taxon>
        <taxon>Chrysomeloidea</taxon>
        <taxon>Chrysomelidae</taxon>
        <taxon>Galerucinae</taxon>
        <taxon>Alticini</taxon>
        <taxon>Phyllotreta</taxon>
    </lineage>
</organism>
<feature type="transmembrane region" description="Helical" evidence="2">
    <location>
        <begin position="163"/>
        <end position="182"/>
    </location>
</feature>
<dbReference type="Gene3D" id="1.20.140.150">
    <property type="match status" value="1"/>
</dbReference>
<dbReference type="EMBL" id="OU900105">
    <property type="protein sequence ID" value="CAG9856684.1"/>
    <property type="molecule type" value="Genomic_DNA"/>
</dbReference>
<keyword evidence="4" id="KW-1185">Reference proteome</keyword>
<accession>A0A9N9TJK7</accession>
<dbReference type="AlphaFoldDB" id="A0A9N9TJK7"/>
<gene>
    <name evidence="3" type="ORF">PHYEVI_LOCUS3103</name>
</gene>
<name>A0A9N9TJK7_PHYSR</name>
<keyword evidence="2" id="KW-1133">Transmembrane helix</keyword>